<evidence type="ECO:0000256" key="3">
    <source>
        <dbReference type="ARBA" id="ARBA00022475"/>
    </source>
</evidence>
<feature type="domain" description="RCK C-terminal" evidence="9">
    <location>
        <begin position="238"/>
        <end position="322"/>
    </location>
</feature>
<evidence type="ECO:0000313" key="10">
    <source>
        <dbReference type="EMBL" id="AEW71458.1"/>
    </source>
</evidence>
<comment type="similarity">
    <text evidence="8">Belongs to the AAE transporter (TC 2.A.81) family. YidE subfamily.</text>
</comment>
<evidence type="ECO:0000313" key="11">
    <source>
        <dbReference type="Proteomes" id="UP000007838"/>
    </source>
</evidence>
<keyword evidence="3 8" id="KW-1003">Cell membrane</keyword>
<organism evidence="10 11">
    <name type="scientific">Enterobacter ludwigii</name>
    <dbReference type="NCBI Taxonomy" id="299767"/>
    <lineage>
        <taxon>Bacteria</taxon>
        <taxon>Pseudomonadati</taxon>
        <taxon>Pseudomonadota</taxon>
        <taxon>Gammaproteobacteria</taxon>
        <taxon>Enterobacterales</taxon>
        <taxon>Enterobacteriaceae</taxon>
        <taxon>Enterobacter</taxon>
        <taxon>Enterobacter cloacae complex</taxon>
    </lineage>
</organism>
<dbReference type="Gene3D" id="3.30.70.1450">
    <property type="entry name" value="Regulator of K+ conductance, C-terminal domain"/>
    <property type="match status" value="2"/>
</dbReference>
<feature type="transmembrane region" description="Helical" evidence="8">
    <location>
        <begin position="417"/>
        <end position="437"/>
    </location>
</feature>
<dbReference type="eggNOG" id="COG2985">
    <property type="taxonomic scope" value="Bacteria"/>
</dbReference>
<dbReference type="SUPFAM" id="SSF116726">
    <property type="entry name" value="TrkA C-terminal domain-like"/>
    <property type="match status" value="2"/>
</dbReference>
<dbReference type="Pfam" id="PF06826">
    <property type="entry name" value="Asp-Al_Ex"/>
    <property type="match status" value="2"/>
</dbReference>
<dbReference type="GO" id="GO:0005886">
    <property type="term" value="C:plasma membrane"/>
    <property type="evidence" value="ECO:0007669"/>
    <property type="project" value="UniProtKB-SubCell"/>
</dbReference>
<feature type="transmembrane region" description="Helical" evidence="8">
    <location>
        <begin position="537"/>
        <end position="556"/>
    </location>
</feature>
<dbReference type="InterPro" id="IPR006512">
    <property type="entry name" value="YidE_YbjL"/>
</dbReference>
<feature type="transmembrane region" description="Helical" evidence="8">
    <location>
        <begin position="139"/>
        <end position="161"/>
    </location>
</feature>
<evidence type="ECO:0000256" key="7">
    <source>
        <dbReference type="ARBA" id="ARBA00023136"/>
    </source>
</evidence>
<dbReference type="EMBL" id="CP002886">
    <property type="protein sequence ID" value="AEW71458.1"/>
    <property type="molecule type" value="Genomic_DNA"/>
</dbReference>
<protein>
    <recommendedName>
        <fullName evidence="8">Putative transport protein EcWSU1_00018</fullName>
    </recommendedName>
</protein>
<feature type="transmembrane region" description="Helical" evidence="8">
    <location>
        <begin position="74"/>
        <end position="93"/>
    </location>
</feature>
<evidence type="ECO:0000256" key="4">
    <source>
        <dbReference type="ARBA" id="ARBA00022692"/>
    </source>
</evidence>
<sequence>MPLPQGEDEKITPCPGRAFLCAIAHTTACGSERILSITKVMHRKWIMSDIALTVSVLALVAVVGLWIGNVKIRGVGFGIGGVLFGGIFVGHFADQLGLVLSAEMLHFVQEFGLILFVYTIGIQVGPGFFASLRVSGLRLNLFAFGIVVMGGLVTAILHKLFDIPLPVVLGIFSGAVTNTPALGAGQQILRDLGISPGIVDQMGMSYAMAYPFGICGILLSMWLVRVLFRINVENEAKDHETTLTNGHMPIKTINIRVDNPNLNNMAIQDVPILNSANIICSRLKRDDMLMVPAPGTIIQQGDLLHLVGQPGDLNNARLVIGQEVETSLSTRGTDMRVERVVVTNEHVLGKKIRDLQVKERYDVVISRLNRAGVELVASPEASLQFGDILNLVGRPSSIDAVADMVGNAQQKLQQVQMLPVFIGIGLGVLLGSIPLYVPGFPVALKLGLAGGPLIMALILGRIGCIGKLYWFMPPSANLALRELGIVLFLAVVGLKSGGDFIDTLVKGEGMSWVGYGIFITAIPLLTMGILARMFAKMNYLTLCGMLAGSMTDPPALAFANNLHATSGAAALSYATVYPLVMFLRIITPQLLAVLFWGMS</sequence>
<reference evidence="10 11" key="1">
    <citation type="journal article" date="2011" name="Stand. Genomic Sci.">
        <title>Complete genome of the onion pathogen Enterobacter cloacae EcWSU1.</title>
        <authorList>
            <person name="Humann J.L."/>
            <person name="Wildung M."/>
            <person name="Cheng C.H."/>
            <person name="Lee T."/>
            <person name="Stewart J.E."/>
            <person name="Drew J.C."/>
            <person name="Triplett E.W."/>
            <person name="Main D."/>
            <person name="Schroeder B.K."/>
        </authorList>
    </citation>
    <scope>NUCLEOTIDE SEQUENCE [LARGE SCALE GENOMIC DNA]</scope>
    <source>
        <strain evidence="10 11">EcWSU1</strain>
    </source>
</reference>
<dbReference type="InterPro" id="IPR006037">
    <property type="entry name" value="RCK_C"/>
</dbReference>
<evidence type="ECO:0000256" key="6">
    <source>
        <dbReference type="ARBA" id="ARBA00022989"/>
    </source>
</evidence>
<dbReference type="InterPro" id="IPR023018">
    <property type="entry name" value="Transpt_YidE_put"/>
</dbReference>
<dbReference type="GO" id="GO:0008324">
    <property type="term" value="F:monoatomic cation transmembrane transporter activity"/>
    <property type="evidence" value="ECO:0007669"/>
    <property type="project" value="InterPro"/>
</dbReference>
<feature type="transmembrane region" description="Helical" evidence="8">
    <location>
        <begin position="576"/>
        <end position="596"/>
    </location>
</feature>
<dbReference type="PANTHER" id="PTHR30445">
    <property type="entry name" value="K(+)_H(+) ANTIPORTER SUBUNIT KHTT"/>
    <property type="match status" value="1"/>
</dbReference>
<feature type="domain" description="RCK C-terminal" evidence="9">
    <location>
        <begin position="325"/>
        <end position="407"/>
    </location>
</feature>
<dbReference type="NCBIfam" id="NF003007">
    <property type="entry name" value="PRK03818.1"/>
    <property type="match status" value="1"/>
</dbReference>
<dbReference type="KEGG" id="eec:EcWSU1_00018"/>
<evidence type="ECO:0000256" key="8">
    <source>
        <dbReference type="HAMAP-Rule" id="MF_01016"/>
    </source>
</evidence>
<feature type="transmembrane region" description="Helical" evidence="8">
    <location>
        <begin position="208"/>
        <end position="228"/>
    </location>
</feature>
<dbReference type="AlphaFoldDB" id="G8LET7"/>
<keyword evidence="2 8" id="KW-0813">Transport</keyword>
<evidence type="ECO:0000259" key="9">
    <source>
        <dbReference type="PROSITE" id="PS51202"/>
    </source>
</evidence>
<feature type="transmembrane region" description="Helical" evidence="8">
    <location>
        <begin position="113"/>
        <end position="132"/>
    </location>
</feature>
<keyword evidence="7 8" id="KW-0472">Membrane</keyword>
<evidence type="ECO:0000256" key="2">
    <source>
        <dbReference type="ARBA" id="ARBA00022448"/>
    </source>
</evidence>
<name>G8LET7_9ENTR</name>
<keyword evidence="4 8" id="KW-0812">Transmembrane</keyword>
<feature type="transmembrane region" description="Helical" evidence="8">
    <location>
        <begin position="45"/>
        <end position="67"/>
    </location>
</feature>
<dbReference type="GO" id="GO:0006813">
    <property type="term" value="P:potassium ion transport"/>
    <property type="evidence" value="ECO:0007669"/>
    <property type="project" value="InterPro"/>
</dbReference>
<keyword evidence="5" id="KW-0677">Repeat</keyword>
<feature type="transmembrane region" description="Helical" evidence="8">
    <location>
        <begin position="449"/>
        <end position="471"/>
    </location>
</feature>
<comment type="subcellular location">
    <subcellularLocation>
        <location evidence="1 8">Cell membrane</location>
        <topology evidence="1 8">Multi-pass membrane protein</topology>
    </subcellularLocation>
</comment>
<dbReference type="Pfam" id="PF02080">
    <property type="entry name" value="TrkA_C"/>
    <property type="match status" value="1"/>
</dbReference>
<proteinExistence type="inferred from homology"/>
<feature type="transmembrane region" description="Helical" evidence="8">
    <location>
        <begin position="478"/>
        <end position="497"/>
    </location>
</feature>
<evidence type="ECO:0000256" key="5">
    <source>
        <dbReference type="ARBA" id="ARBA00022737"/>
    </source>
</evidence>
<dbReference type="PANTHER" id="PTHR30445:SF3">
    <property type="entry name" value="TRANSPORT PROTEIN YIDE-RELATED"/>
    <property type="match status" value="1"/>
</dbReference>
<gene>
    <name evidence="10" type="primary">yidE</name>
    <name evidence="10" type="ORF">EcWSU1_00018</name>
</gene>
<dbReference type="PROSITE" id="PS51202">
    <property type="entry name" value="RCK_C"/>
    <property type="match status" value="2"/>
</dbReference>
<dbReference type="InterPro" id="IPR050144">
    <property type="entry name" value="AAE_transporter"/>
</dbReference>
<dbReference type="HOGENOM" id="CLU_035023_3_1_6"/>
<dbReference type="HAMAP" id="MF_01016">
    <property type="entry name" value="YidE"/>
    <property type="match status" value="1"/>
</dbReference>
<dbReference type="Proteomes" id="UP000007838">
    <property type="component" value="Chromosome"/>
</dbReference>
<feature type="transmembrane region" description="Helical" evidence="8">
    <location>
        <begin position="509"/>
        <end position="530"/>
    </location>
</feature>
<keyword evidence="6 8" id="KW-1133">Transmembrane helix</keyword>
<dbReference type="NCBIfam" id="TIGR01625">
    <property type="entry name" value="YidE_YbjL_dupl"/>
    <property type="match status" value="2"/>
</dbReference>
<dbReference type="InterPro" id="IPR036721">
    <property type="entry name" value="RCK_C_sf"/>
</dbReference>
<accession>G8LET7</accession>
<evidence type="ECO:0000256" key="1">
    <source>
        <dbReference type="ARBA" id="ARBA00004651"/>
    </source>
</evidence>